<reference evidence="1 2" key="1">
    <citation type="submission" date="2017-06" db="EMBL/GenBank/DDBJ databases">
        <title>Antibacterial composition, strain of bacteriophage Escherichia coli, used for obtaining thereof patent ru2518303.</title>
        <authorList>
            <person name="Dyatlov I.A."/>
            <person name="Aleshkin V.A."/>
            <person name="Aleshkin A.V."/>
            <person name="Afanas'Ev S.S."/>
            <person name="Svetoch E.A."/>
            <person name="Volozhantsev N.V."/>
            <person name="Vasyliev D.A."/>
            <person name="Zolotukhin S.N."/>
            <person name="Amerkhanova A.M."/>
            <person name="Kiseleva I.A."/>
            <person name="Verevkin V.V."/>
            <person name="Krasilnikova V.M."/>
            <person name="Myakinina V.P."/>
            <person name="Bannov V.A."/>
            <person name="Rubalskiy M.O."/>
        </authorList>
    </citation>
    <scope>NUCLEOTIDE SEQUENCE [LARGE SCALE GENOMIC DNA]</scope>
</reference>
<dbReference type="EMBL" id="MF370225">
    <property type="protein sequence ID" value="ASR76698.1"/>
    <property type="molecule type" value="Genomic_DNA"/>
</dbReference>
<dbReference type="Proteomes" id="UP000224677">
    <property type="component" value="Segment"/>
</dbReference>
<keyword evidence="2" id="KW-1185">Reference proteome</keyword>
<name>A0A222YXD3_9CAUD</name>
<sequence>MIKAKTYPDFKEFVKGFIANVKLVRDMILEHIKRLFYRLPIVRIGLKLILQKLRV</sequence>
<evidence type="ECO:0000313" key="1">
    <source>
        <dbReference type="EMBL" id="ASR76698.1"/>
    </source>
</evidence>
<proteinExistence type="predicted"/>
<organism evidence="1 2">
    <name type="scientific">Salmonella phage ST11</name>
    <dbReference type="NCBI Taxonomy" id="2023990"/>
    <lineage>
        <taxon>Viruses</taxon>
        <taxon>Duplodnaviria</taxon>
        <taxon>Heunggongvirae</taxon>
        <taxon>Uroviricota</taxon>
        <taxon>Caudoviricetes</taxon>
        <taxon>Andersonviridae</taxon>
        <taxon>Ounavirinae</taxon>
        <taxon>Felixounavirus</taxon>
        <taxon>Felixounavirus ST11</taxon>
    </lineage>
</organism>
<accession>A0A222YXD3</accession>
<evidence type="ECO:0000313" key="2">
    <source>
        <dbReference type="Proteomes" id="UP000224677"/>
    </source>
</evidence>
<protein>
    <submittedName>
        <fullName evidence="1">Uncharacterized protein</fullName>
    </submittedName>
</protein>